<protein>
    <submittedName>
        <fullName evidence="1">Uncharacterized protein</fullName>
    </submittedName>
</protein>
<dbReference type="Proteomes" id="UP001596160">
    <property type="component" value="Unassembled WGS sequence"/>
</dbReference>
<gene>
    <name evidence="1" type="ORF">ACFPRH_23965</name>
</gene>
<reference evidence="2" key="1">
    <citation type="journal article" date="2019" name="Int. J. Syst. Evol. Microbiol.">
        <title>The Global Catalogue of Microorganisms (GCM) 10K type strain sequencing project: providing services to taxonomists for standard genome sequencing and annotation.</title>
        <authorList>
            <consortium name="The Broad Institute Genomics Platform"/>
            <consortium name="The Broad Institute Genome Sequencing Center for Infectious Disease"/>
            <person name="Wu L."/>
            <person name="Ma J."/>
        </authorList>
    </citation>
    <scope>NUCLEOTIDE SEQUENCE [LARGE SCALE GENOMIC DNA]</scope>
    <source>
        <strain evidence="2">PCU 266</strain>
    </source>
</reference>
<keyword evidence="2" id="KW-1185">Reference proteome</keyword>
<sequence length="268" mass="28200">MPALQAAVSVVAPPRKPYASDPRLLAFHRDLVEPFGGSVDESLLRAGPNISHQDLVDHLARAEEIRDAKPDLIVLSHALPDLHPFTAVAPHLNMLLGGGATSTGVSQQGLAAPFTALRLVAGYQRAGRCAQAVIAVLEQTTLPVYFPLAHDTPLVDSGVLLLLGTDEGEGPVLGGVETLPAGTSPAGRLAALSAADPDGTLVVAGPWVEETELGPRVHRANRGTYCTSVWLALARHWRAWREEYAAVVLCDTDPLSGASHLAVLRGGR</sequence>
<dbReference type="EMBL" id="JBHSKP010000017">
    <property type="protein sequence ID" value="MFC5154799.1"/>
    <property type="molecule type" value="Genomic_DNA"/>
</dbReference>
<dbReference type="RefSeq" id="WP_344482106.1">
    <property type="nucleotide sequence ID" value="NZ_BAAASB010000017.1"/>
</dbReference>
<evidence type="ECO:0000313" key="2">
    <source>
        <dbReference type="Proteomes" id="UP001596160"/>
    </source>
</evidence>
<name>A0ABW0ASP8_9ACTN</name>
<organism evidence="1 2">
    <name type="scientific">Streptomyces amakusaensis</name>
    <dbReference type="NCBI Taxonomy" id="67271"/>
    <lineage>
        <taxon>Bacteria</taxon>
        <taxon>Bacillati</taxon>
        <taxon>Actinomycetota</taxon>
        <taxon>Actinomycetes</taxon>
        <taxon>Kitasatosporales</taxon>
        <taxon>Streptomycetaceae</taxon>
        <taxon>Streptomyces</taxon>
    </lineage>
</organism>
<proteinExistence type="predicted"/>
<comment type="caution">
    <text evidence="1">The sequence shown here is derived from an EMBL/GenBank/DDBJ whole genome shotgun (WGS) entry which is preliminary data.</text>
</comment>
<accession>A0ABW0ASP8</accession>
<evidence type="ECO:0000313" key="1">
    <source>
        <dbReference type="EMBL" id="MFC5154799.1"/>
    </source>
</evidence>